<evidence type="ECO:0000313" key="2">
    <source>
        <dbReference type="EMBL" id="GAA4915850.1"/>
    </source>
</evidence>
<accession>A0ABP9FTJ4</accession>
<dbReference type="Proteomes" id="UP001500368">
    <property type="component" value="Unassembled WGS sequence"/>
</dbReference>
<reference evidence="3" key="1">
    <citation type="journal article" date="2019" name="Int. J. Syst. Evol. Microbiol.">
        <title>The Global Catalogue of Microorganisms (GCM) 10K type strain sequencing project: providing services to taxonomists for standard genome sequencing and annotation.</title>
        <authorList>
            <consortium name="The Broad Institute Genomics Platform"/>
            <consortium name="The Broad Institute Genome Sequencing Center for Infectious Disease"/>
            <person name="Wu L."/>
            <person name="Ma J."/>
        </authorList>
    </citation>
    <scope>NUCLEOTIDE SEQUENCE [LARGE SCALE GENOMIC DNA]</scope>
    <source>
        <strain evidence="3">JCM 19129</strain>
    </source>
</reference>
<keyword evidence="3" id="KW-1185">Reference proteome</keyword>
<name>A0ABP9FTJ4_9MICC</name>
<feature type="region of interest" description="Disordered" evidence="1">
    <location>
        <begin position="1"/>
        <end position="24"/>
    </location>
</feature>
<dbReference type="EMBL" id="BAABLW010000005">
    <property type="protein sequence ID" value="GAA4915850.1"/>
    <property type="molecule type" value="Genomic_DNA"/>
</dbReference>
<evidence type="ECO:0000313" key="3">
    <source>
        <dbReference type="Proteomes" id="UP001500368"/>
    </source>
</evidence>
<gene>
    <name evidence="2" type="ORF">GCM10025790_08620</name>
</gene>
<organism evidence="2 3">
    <name type="scientific">Nesterenkonia rhizosphaerae</name>
    <dbReference type="NCBI Taxonomy" id="1348272"/>
    <lineage>
        <taxon>Bacteria</taxon>
        <taxon>Bacillati</taxon>
        <taxon>Actinomycetota</taxon>
        <taxon>Actinomycetes</taxon>
        <taxon>Micrococcales</taxon>
        <taxon>Micrococcaceae</taxon>
        <taxon>Nesterenkonia</taxon>
    </lineage>
</organism>
<evidence type="ECO:0000256" key="1">
    <source>
        <dbReference type="SAM" id="MobiDB-lite"/>
    </source>
</evidence>
<feature type="region of interest" description="Disordered" evidence="1">
    <location>
        <begin position="53"/>
        <end position="74"/>
    </location>
</feature>
<comment type="caution">
    <text evidence="2">The sequence shown here is derived from an EMBL/GenBank/DDBJ whole genome shotgun (WGS) entry which is preliminary data.</text>
</comment>
<proteinExistence type="predicted"/>
<protein>
    <submittedName>
        <fullName evidence="2">Uncharacterized protein</fullName>
    </submittedName>
</protein>
<sequence>MFADRFYGGPHDGEVMESSADTASEDRIKVKATGTFYVRAPELDTPAERAWKLDTEPDETPSGEPARPGVGFHYENPAGITLDDLKRFVAVAEDNGWPPGTQVRVVAKFNGKLRRVEVR</sequence>
<dbReference type="RefSeq" id="WP_345476845.1">
    <property type="nucleotide sequence ID" value="NZ_BAABLW010000005.1"/>
</dbReference>